<dbReference type="AlphaFoldDB" id="A0A091VHX5"/>
<sequence>AGCGVPTISPSVHDSERIINGQNAVAGSWPWQVSLQ</sequence>
<evidence type="ECO:0000313" key="1">
    <source>
        <dbReference type="EMBL" id="KFR02972.1"/>
    </source>
</evidence>
<accession>A0A091VHX5</accession>
<dbReference type="SUPFAM" id="SSF50494">
    <property type="entry name" value="Trypsin-like serine proteases"/>
    <property type="match status" value="1"/>
</dbReference>
<dbReference type="Gene3D" id="2.40.10.10">
    <property type="entry name" value="Trypsin-like serine proteases"/>
    <property type="match status" value="1"/>
</dbReference>
<organism evidence="1 2">
    <name type="scientific">Nipponia nippon</name>
    <name type="common">Crested ibis</name>
    <name type="synonym">Ibis nippon</name>
    <dbReference type="NCBI Taxonomy" id="128390"/>
    <lineage>
        <taxon>Eukaryota</taxon>
        <taxon>Metazoa</taxon>
        <taxon>Chordata</taxon>
        <taxon>Craniata</taxon>
        <taxon>Vertebrata</taxon>
        <taxon>Euteleostomi</taxon>
        <taxon>Archelosauria</taxon>
        <taxon>Archosauria</taxon>
        <taxon>Dinosauria</taxon>
        <taxon>Saurischia</taxon>
        <taxon>Theropoda</taxon>
        <taxon>Coelurosauria</taxon>
        <taxon>Aves</taxon>
        <taxon>Neognathae</taxon>
        <taxon>Neoaves</taxon>
        <taxon>Aequornithes</taxon>
        <taxon>Pelecaniformes</taxon>
        <taxon>Threskiornithidae</taxon>
        <taxon>Nipponia</taxon>
    </lineage>
</organism>
<keyword evidence="2" id="KW-1185">Reference proteome</keyword>
<feature type="non-terminal residue" evidence="1">
    <location>
        <position position="1"/>
    </location>
</feature>
<reference evidence="1 2" key="1">
    <citation type="submission" date="2014-04" db="EMBL/GenBank/DDBJ databases">
        <title>Genome evolution of avian class.</title>
        <authorList>
            <person name="Zhang G."/>
            <person name="Li C."/>
        </authorList>
    </citation>
    <scope>NUCLEOTIDE SEQUENCE [LARGE SCALE GENOMIC DNA]</scope>
    <source>
        <strain evidence="1">BGI_Y956</strain>
    </source>
</reference>
<evidence type="ECO:0000313" key="2">
    <source>
        <dbReference type="Proteomes" id="UP000053283"/>
    </source>
</evidence>
<gene>
    <name evidence="1" type="ORF">Y956_09243</name>
</gene>
<dbReference type="InterPro" id="IPR043504">
    <property type="entry name" value="Peptidase_S1_PA_chymotrypsin"/>
</dbReference>
<dbReference type="InterPro" id="IPR009003">
    <property type="entry name" value="Peptidase_S1_PA"/>
</dbReference>
<proteinExistence type="predicted"/>
<dbReference type="EMBL" id="KL411055">
    <property type="protein sequence ID" value="KFR02972.1"/>
    <property type="molecule type" value="Genomic_DNA"/>
</dbReference>
<keyword evidence="1" id="KW-0645">Protease</keyword>
<keyword evidence="1" id="KW-0378">Hydrolase</keyword>
<dbReference type="STRING" id="128390.A0A091VHX5"/>
<dbReference type="Proteomes" id="UP000053283">
    <property type="component" value="Unassembled WGS sequence"/>
</dbReference>
<feature type="non-terminal residue" evidence="1">
    <location>
        <position position="36"/>
    </location>
</feature>
<dbReference type="GO" id="GO:0006508">
    <property type="term" value="P:proteolysis"/>
    <property type="evidence" value="ECO:0007669"/>
    <property type="project" value="UniProtKB-KW"/>
</dbReference>
<protein>
    <submittedName>
        <fullName evidence="1">Chymotrypsin-like protease CTRL-1</fullName>
    </submittedName>
</protein>
<dbReference type="GO" id="GO:0008233">
    <property type="term" value="F:peptidase activity"/>
    <property type="evidence" value="ECO:0007669"/>
    <property type="project" value="UniProtKB-KW"/>
</dbReference>
<name>A0A091VHX5_NIPNI</name>